<dbReference type="Gene3D" id="1.10.10.60">
    <property type="entry name" value="Homeodomain-like"/>
    <property type="match status" value="1"/>
</dbReference>
<feature type="domain" description="MADF" evidence="3">
    <location>
        <begin position="11"/>
        <end position="99"/>
    </location>
</feature>
<proteinExistence type="predicted"/>
<feature type="compositionally biased region" description="Basic and acidic residues" evidence="1">
    <location>
        <begin position="59"/>
        <end position="75"/>
    </location>
</feature>
<sequence length="273" mass="31594">MSKFTPYEDEILIEFVHNHSILYNVKDAEYKNTSKKDLAWNEVGKLLQKEGNECKKRWKSMRDHVKRGKKEEKGTTGKAAKKKRAVYWERLQFLDEAEAERSSFTNVLTPSDVDEASASVAQPDTEDLQEYEKDSLPEQLPHPSLQQRSPQLTQATSQNSRNFTRSPHGSAAFRPPASKTGKERAAFQKYSDERKEDRVHFEDLTRRSLPRENENEIDLFFKTMAATVKKFRPELATETKARVFKIVTEMEFLNLQPSCPRTPAFTNIDCNEN</sequence>
<evidence type="ECO:0000259" key="3">
    <source>
        <dbReference type="PROSITE" id="PS51029"/>
    </source>
</evidence>
<keyword evidence="5" id="KW-1185">Reference proteome</keyword>
<dbReference type="InterPro" id="IPR039353">
    <property type="entry name" value="TF_Adf1"/>
</dbReference>
<dbReference type="PROSITE" id="PS50090">
    <property type="entry name" value="MYB_LIKE"/>
    <property type="match status" value="1"/>
</dbReference>
<feature type="domain" description="Myb-like" evidence="2">
    <location>
        <begin position="1"/>
        <end position="62"/>
    </location>
</feature>
<gene>
    <name evidence="4" type="ORF">NTJ_12029</name>
</gene>
<evidence type="ECO:0000259" key="2">
    <source>
        <dbReference type="PROSITE" id="PS50090"/>
    </source>
</evidence>
<dbReference type="EMBL" id="AP028918">
    <property type="protein sequence ID" value="BES99212.1"/>
    <property type="molecule type" value="Genomic_DNA"/>
</dbReference>
<accession>A0ABN7B6F4</accession>
<reference evidence="4 5" key="1">
    <citation type="submission" date="2023-09" db="EMBL/GenBank/DDBJ databases">
        <title>Nesidiocoris tenuis whole genome shotgun sequence.</title>
        <authorList>
            <person name="Shibata T."/>
            <person name="Shimoda M."/>
            <person name="Kobayashi T."/>
            <person name="Uehara T."/>
        </authorList>
    </citation>
    <scope>NUCLEOTIDE SEQUENCE [LARGE SCALE GENOMIC DNA]</scope>
    <source>
        <strain evidence="4 5">Japan</strain>
    </source>
</reference>
<dbReference type="InterPro" id="IPR001005">
    <property type="entry name" value="SANT/Myb"/>
</dbReference>
<dbReference type="PANTHER" id="PTHR12243:SF67">
    <property type="entry name" value="COREPRESSOR OF PANGOLIN, ISOFORM A-RELATED"/>
    <property type="match status" value="1"/>
</dbReference>
<dbReference type="Pfam" id="PF10545">
    <property type="entry name" value="MADF_DNA_bdg"/>
    <property type="match status" value="1"/>
</dbReference>
<evidence type="ECO:0000313" key="5">
    <source>
        <dbReference type="Proteomes" id="UP001307889"/>
    </source>
</evidence>
<name>A0ABN7B6F4_9HEMI</name>
<dbReference type="SMART" id="SM00595">
    <property type="entry name" value="MADF"/>
    <property type="match status" value="1"/>
</dbReference>
<dbReference type="PANTHER" id="PTHR12243">
    <property type="entry name" value="MADF DOMAIN TRANSCRIPTION FACTOR"/>
    <property type="match status" value="1"/>
</dbReference>
<feature type="compositionally biased region" description="Basic and acidic residues" evidence="1">
    <location>
        <begin position="180"/>
        <end position="196"/>
    </location>
</feature>
<dbReference type="InterPro" id="IPR006578">
    <property type="entry name" value="MADF-dom"/>
</dbReference>
<feature type="compositionally biased region" description="Polar residues" evidence="1">
    <location>
        <begin position="144"/>
        <end position="167"/>
    </location>
</feature>
<feature type="region of interest" description="Disordered" evidence="1">
    <location>
        <begin position="59"/>
        <end position="81"/>
    </location>
</feature>
<dbReference type="Proteomes" id="UP001307889">
    <property type="component" value="Chromosome 10"/>
</dbReference>
<feature type="region of interest" description="Disordered" evidence="1">
    <location>
        <begin position="106"/>
        <end position="196"/>
    </location>
</feature>
<dbReference type="PROSITE" id="PS51029">
    <property type="entry name" value="MADF"/>
    <property type="match status" value="1"/>
</dbReference>
<evidence type="ECO:0000256" key="1">
    <source>
        <dbReference type="SAM" id="MobiDB-lite"/>
    </source>
</evidence>
<protein>
    <submittedName>
        <fullName evidence="4">MADF</fullName>
    </submittedName>
</protein>
<evidence type="ECO:0000313" key="4">
    <source>
        <dbReference type="EMBL" id="BES99212.1"/>
    </source>
</evidence>
<organism evidence="4 5">
    <name type="scientific">Nesidiocoris tenuis</name>
    <dbReference type="NCBI Taxonomy" id="355587"/>
    <lineage>
        <taxon>Eukaryota</taxon>
        <taxon>Metazoa</taxon>
        <taxon>Ecdysozoa</taxon>
        <taxon>Arthropoda</taxon>
        <taxon>Hexapoda</taxon>
        <taxon>Insecta</taxon>
        <taxon>Pterygota</taxon>
        <taxon>Neoptera</taxon>
        <taxon>Paraneoptera</taxon>
        <taxon>Hemiptera</taxon>
        <taxon>Heteroptera</taxon>
        <taxon>Panheteroptera</taxon>
        <taxon>Cimicomorpha</taxon>
        <taxon>Miridae</taxon>
        <taxon>Dicyphina</taxon>
        <taxon>Nesidiocoris</taxon>
    </lineage>
</organism>